<accession>A0A4Q2REK7</accession>
<dbReference type="InterPro" id="IPR009562">
    <property type="entry name" value="DUF1178"/>
</dbReference>
<dbReference type="RefSeq" id="WP_129218296.1">
    <property type="nucleotide sequence ID" value="NZ_QYBC01000004.1"/>
</dbReference>
<reference evidence="2 3" key="2">
    <citation type="submission" date="2019-02" db="EMBL/GenBank/DDBJ databases">
        <title>'Lichenibacterium ramalinii' gen. nov. sp. nov., 'Lichenibacterium minor' gen. nov. sp. nov.</title>
        <authorList>
            <person name="Pankratov T."/>
        </authorList>
    </citation>
    <scope>NUCLEOTIDE SEQUENCE [LARGE SCALE GENOMIC DNA]</scope>
    <source>
        <strain evidence="2 3">RmlP001</strain>
    </source>
</reference>
<evidence type="ECO:0000313" key="3">
    <source>
        <dbReference type="Proteomes" id="UP000289411"/>
    </source>
</evidence>
<dbReference type="PIRSF" id="PIRSF032131">
    <property type="entry name" value="UCP032131"/>
    <property type="match status" value="1"/>
</dbReference>
<organism evidence="2 3">
    <name type="scientific">Lichenibacterium ramalinae</name>
    <dbReference type="NCBI Taxonomy" id="2316527"/>
    <lineage>
        <taxon>Bacteria</taxon>
        <taxon>Pseudomonadati</taxon>
        <taxon>Pseudomonadota</taxon>
        <taxon>Alphaproteobacteria</taxon>
        <taxon>Hyphomicrobiales</taxon>
        <taxon>Lichenihabitantaceae</taxon>
        <taxon>Lichenibacterium</taxon>
    </lineage>
</organism>
<gene>
    <name evidence="2" type="ORF">D3272_06310</name>
</gene>
<feature type="region of interest" description="Disordered" evidence="1">
    <location>
        <begin position="52"/>
        <end position="78"/>
    </location>
</feature>
<keyword evidence="3" id="KW-1185">Reference proteome</keyword>
<sequence>MIRYALLCPSDHPFEAWFRDSATFDLQRDAGQVSCPSCGDPMVRKAVMAPAVRRSSQKRVDAPAAPEPAAPAADVAAPAPAVADEGFQRLRAALREMHAKLKRDAVDVGPAFPEQARAIHEGEAPQRAIYGTATDAQVRALVDDGIGVLPIPALPDDRN</sequence>
<name>A0A4Q2REK7_9HYPH</name>
<protein>
    <submittedName>
        <fullName evidence="2">DUF1178 family protein</fullName>
    </submittedName>
</protein>
<evidence type="ECO:0000313" key="2">
    <source>
        <dbReference type="EMBL" id="RYB06360.1"/>
    </source>
</evidence>
<evidence type="ECO:0000256" key="1">
    <source>
        <dbReference type="SAM" id="MobiDB-lite"/>
    </source>
</evidence>
<dbReference type="Proteomes" id="UP000289411">
    <property type="component" value="Unassembled WGS sequence"/>
</dbReference>
<dbReference type="OrthoDB" id="9799894at2"/>
<comment type="caution">
    <text evidence="2">The sequence shown here is derived from an EMBL/GenBank/DDBJ whole genome shotgun (WGS) entry which is preliminary data.</text>
</comment>
<proteinExistence type="predicted"/>
<dbReference type="AlphaFoldDB" id="A0A4Q2REK7"/>
<dbReference type="Pfam" id="PF06676">
    <property type="entry name" value="DUF1178"/>
    <property type="match status" value="1"/>
</dbReference>
<reference evidence="2 3" key="1">
    <citation type="submission" date="2018-09" db="EMBL/GenBank/DDBJ databases">
        <authorList>
            <person name="Grouzdev D.S."/>
            <person name="Krutkina M.S."/>
        </authorList>
    </citation>
    <scope>NUCLEOTIDE SEQUENCE [LARGE SCALE GENOMIC DNA]</scope>
    <source>
        <strain evidence="2 3">RmlP001</strain>
    </source>
</reference>
<dbReference type="EMBL" id="QYBC01000004">
    <property type="protein sequence ID" value="RYB06360.1"/>
    <property type="molecule type" value="Genomic_DNA"/>
</dbReference>